<dbReference type="Gene3D" id="3.30.70.1710">
    <property type="match status" value="1"/>
</dbReference>
<dbReference type="Proteomes" id="UP001214131">
    <property type="component" value="Chromosome"/>
</dbReference>
<gene>
    <name evidence="6" type="ORF">PWB86_03155</name>
</gene>
<dbReference type="InterPro" id="IPR000249">
    <property type="entry name" value="BMC_dom"/>
</dbReference>
<dbReference type="PROSITE" id="PS51930">
    <property type="entry name" value="BMC_2"/>
    <property type="match status" value="1"/>
</dbReference>
<dbReference type="Pfam" id="PF00936">
    <property type="entry name" value="BMC"/>
    <property type="match status" value="1"/>
</dbReference>
<evidence type="ECO:0000256" key="2">
    <source>
        <dbReference type="ARBA" id="ARBA00024446"/>
    </source>
</evidence>
<keyword evidence="2" id="KW-1283">Bacterial microcompartment</keyword>
<accession>A0ABD7X805</accession>
<sequence length="138" mass="14892">MKLLKTLGYIEVKGLSNAIVAADKMLKTADVELKSVENTRGSGWVTVTVVGDVAAVGVSIATAKEAMGEDYVSSTVLANPAEGIDKLGKTDLLLNKANKEVKEEKNKDTEKAEVKQDKEEKTTEAKVNKVTKNKKNKK</sequence>
<dbReference type="PANTHER" id="PTHR33941">
    <property type="entry name" value="PROPANEDIOL UTILIZATION PROTEIN PDUA"/>
    <property type="match status" value="1"/>
</dbReference>
<dbReference type="InterPro" id="IPR050575">
    <property type="entry name" value="BMC_shell"/>
</dbReference>
<evidence type="ECO:0000256" key="4">
    <source>
        <dbReference type="SAM" id="MobiDB-lite"/>
    </source>
</evidence>
<reference evidence="6 7" key="1">
    <citation type="submission" date="2023-02" db="EMBL/GenBank/DDBJ databases">
        <title>Comparative genomics and fermentation flavor characterization of five lactic acid bacteria reveal flavor biosynthesis metabolic pathways in fermented muskmelon puree.</title>
        <authorList>
            <person name="Yuan L."/>
            <person name="Li M."/>
            <person name="Xu X."/>
            <person name="Lao F."/>
            <person name="Wu J."/>
        </authorList>
    </citation>
    <scope>NUCLEOTIDE SEQUENCE [LARGE SCALE GENOMIC DNA]</scope>
    <source>
        <strain evidence="6 7">Ca-4</strain>
    </source>
</reference>
<feature type="compositionally biased region" description="Basic residues" evidence="4">
    <location>
        <begin position="129"/>
        <end position="138"/>
    </location>
</feature>
<feature type="domain" description="BMC" evidence="5">
    <location>
        <begin position="6"/>
        <end position="89"/>
    </location>
</feature>
<evidence type="ECO:0000256" key="3">
    <source>
        <dbReference type="PROSITE-ProRule" id="PRU01278"/>
    </source>
</evidence>
<comment type="subcellular location">
    <subcellularLocation>
        <location evidence="1">Bacterial microcompartment</location>
    </subcellularLocation>
</comment>
<name>A0ABD7X805_PEDPE</name>
<evidence type="ECO:0000256" key="1">
    <source>
        <dbReference type="ARBA" id="ARBA00024322"/>
    </source>
</evidence>
<evidence type="ECO:0000259" key="5">
    <source>
        <dbReference type="PROSITE" id="PS51930"/>
    </source>
</evidence>
<dbReference type="InterPro" id="IPR044872">
    <property type="entry name" value="CcmK/CsoS1_BMC"/>
</dbReference>
<dbReference type="InterPro" id="IPR037233">
    <property type="entry name" value="CcmK-like_sf"/>
</dbReference>
<feature type="compositionally biased region" description="Basic and acidic residues" evidence="4">
    <location>
        <begin position="100"/>
        <end position="127"/>
    </location>
</feature>
<dbReference type="GO" id="GO:0031469">
    <property type="term" value="C:bacterial microcompartment"/>
    <property type="evidence" value="ECO:0007669"/>
    <property type="project" value="UniProtKB-SubCell"/>
</dbReference>
<protein>
    <submittedName>
        <fullName evidence="6">BMC domain-containing protein</fullName>
    </submittedName>
</protein>
<organism evidence="6 7">
    <name type="scientific">Pediococcus pentosaceus</name>
    <dbReference type="NCBI Taxonomy" id="1255"/>
    <lineage>
        <taxon>Bacteria</taxon>
        <taxon>Bacillati</taxon>
        <taxon>Bacillota</taxon>
        <taxon>Bacilli</taxon>
        <taxon>Lactobacillales</taxon>
        <taxon>Lactobacillaceae</taxon>
        <taxon>Pediococcus</taxon>
    </lineage>
</organism>
<dbReference type="EMBL" id="CP118739">
    <property type="protein sequence ID" value="WEA57878.1"/>
    <property type="molecule type" value="Genomic_DNA"/>
</dbReference>
<comment type="similarity">
    <text evidence="3">Belongs to the bacterial microcompartments protein family.</text>
</comment>
<dbReference type="RefSeq" id="WP_232621572.1">
    <property type="nucleotide sequence ID" value="NZ_CAKMAM010000003.1"/>
</dbReference>
<evidence type="ECO:0000313" key="6">
    <source>
        <dbReference type="EMBL" id="WEA57878.1"/>
    </source>
</evidence>
<dbReference type="SUPFAM" id="SSF143414">
    <property type="entry name" value="CcmK-like"/>
    <property type="match status" value="1"/>
</dbReference>
<evidence type="ECO:0000313" key="7">
    <source>
        <dbReference type="Proteomes" id="UP001214131"/>
    </source>
</evidence>
<dbReference type="PANTHER" id="PTHR33941:SF11">
    <property type="entry name" value="BACTERIAL MICROCOMPARTMENT SHELL PROTEIN PDUJ"/>
    <property type="match status" value="1"/>
</dbReference>
<dbReference type="SMART" id="SM00877">
    <property type="entry name" value="BMC"/>
    <property type="match status" value="1"/>
</dbReference>
<proteinExistence type="inferred from homology"/>
<dbReference type="AlphaFoldDB" id="A0ABD7X805"/>
<feature type="region of interest" description="Disordered" evidence="4">
    <location>
        <begin position="100"/>
        <end position="138"/>
    </location>
</feature>